<feature type="compositionally biased region" description="Basic and acidic residues" evidence="1">
    <location>
        <begin position="360"/>
        <end position="376"/>
    </location>
</feature>
<dbReference type="RefSeq" id="XP_014177464.1">
    <property type="nucleotide sequence ID" value="XM_014321989.1"/>
</dbReference>
<proteinExistence type="predicted"/>
<dbReference type="EMBL" id="ALBS01000299">
    <property type="protein sequence ID" value="EJT46225.1"/>
    <property type="molecule type" value="Genomic_DNA"/>
</dbReference>
<dbReference type="Proteomes" id="UP000002748">
    <property type="component" value="Unassembled WGS sequence"/>
</dbReference>
<reference evidence="2 3" key="1">
    <citation type="journal article" date="2012" name="Eukaryot. Cell">
        <title>Draft genome sequence of CBS 2479, the standard type strain of Trichosporon asahii.</title>
        <authorList>
            <person name="Yang R.Y."/>
            <person name="Li H.T."/>
            <person name="Zhu H."/>
            <person name="Zhou G.P."/>
            <person name="Wang M."/>
            <person name="Wang L."/>
        </authorList>
    </citation>
    <scope>NUCLEOTIDE SEQUENCE [LARGE SCALE GENOMIC DNA]</scope>
    <source>
        <strain evidence="3">ATCC 90039 / CBS 2479 / JCM 2466 / KCTC 7840 / NCYC 2677 / UAMH 7654</strain>
    </source>
</reference>
<protein>
    <submittedName>
        <fullName evidence="2">Uncharacterized protein</fullName>
    </submittedName>
</protein>
<feature type="region of interest" description="Disordered" evidence="1">
    <location>
        <begin position="347"/>
        <end position="376"/>
    </location>
</feature>
<dbReference type="VEuPathDB" id="FungiDB:A1Q1_05182"/>
<evidence type="ECO:0000313" key="3">
    <source>
        <dbReference type="Proteomes" id="UP000002748"/>
    </source>
</evidence>
<dbReference type="AlphaFoldDB" id="J4U7E8"/>
<name>J4U7E8_TRIAS</name>
<dbReference type="KEGG" id="tasa:A1Q1_05182"/>
<gene>
    <name evidence="2" type="ORF">A1Q1_05182</name>
</gene>
<accession>J4U7E8</accession>
<comment type="caution">
    <text evidence="2">The sequence shown here is derived from an EMBL/GenBank/DDBJ whole genome shotgun (WGS) entry which is preliminary data.</text>
</comment>
<organism evidence="2 3">
    <name type="scientific">Trichosporon asahii var. asahii (strain ATCC 90039 / CBS 2479 / JCM 2466 / KCTC 7840 / NBRC 103889/ NCYC 2677 / UAMH 7654)</name>
    <name type="common">Yeast</name>
    <dbReference type="NCBI Taxonomy" id="1186058"/>
    <lineage>
        <taxon>Eukaryota</taxon>
        <taxon>Fungi</taxon>
        <taxon>Dikarya</taxon>
        <taxon>Basidiomycota</taxon>
        <taxon>Agaricomycotina</taxon>
        <taxon>Tremellomycetes</taxon>
        <taxon>Trichosporonales</taxon>
        <taxon>Trichosporonaceae</taxon>
        <taxon>Trichosporon</taxon>
    </lineage>
</organism>
<dbReference type="HOGENOM" id="CLU_736063_0_0_1"/>
<evidence type="ECO:0000313" key="2">
    <source>
        <dbReference type="EMBL" id="EJT46225.1"/>
    </source>
</evidence>
<sequence>MTEALADGSLEHKLQDLCRLGSAIDCSIASANARHQLESLSYSDQSTEPGLPDAAQRPILVWTEKFAIVVHHFWTASKPLSGTASGYWIRADQRDMEHISHAHHAVGEVSSHGDPAVVQVEDLAHLRLQLGVARSIVSAASQHLQAIEVVLLGSASALEVRSLTEHLLRTPRRPRDEEGVLDLEHVCASAPVLLQLHSQRAMLRPCTTNAPGIFLSAHSTSALIPGKEFSCDWPRSRRGRTVVCEFGRRASFSHKGVRVAPQRVVAVAPVTHSFEGHDDSGGIGFVGGSGELRNVALSNQQHYDFPHSTLALRMNVGESHQPTPRTADRCDSRRRAQSLFRIPAQPFPSSRLMNIGAPRAEARGANTRDRRPSAVT</sequence>
<dbReference type="GeneID" id="25988694"/>
<evidence type="ECO:0000256" key="1">
    <source>
        <dbReference type="SAM" id="MobiDB-lite"/>
    </source>
</evidence>